<protein>
    <submittedName>
        <fullName evidence="1">Uncharacterized protein</fullName>
    </submittedName>
</protein>
<accession>A0A645B9H3</accession>
<organism evidence="1">
    <name type="scientific">bioreactor metagenome</name>
    <dbReference type="NCBI Taxonomy" id="1076179"/>
    <lineage>
        <taxon>unclassified sequences</taxon>
        <taxon>metagenomes</taxon>
        <taxon>ecological metagenomes</taxon>
    </lineage>
</organism>
<dbReference type="AlphaFoldDB" id="A0A645B9H3"/>
<proteinExistence type="predicted"/>
<dbReference type="EMBL" id="VSSQ01018675">
    <property type="protein sequence ID" value="MPM62075.1"/>
    <property type="molecule type" value="Genomic_DNA"/>
</dbReference>
<evidence type="ECO:0000313" key="1">
    <source>
        <dbReference type="EMBL" id="MPM62075.1"/>
    </source>
</evidence>
<gene>
    <name evidence="1" type="ORF">SDC9_108941</name>
</gene>
<reference evidence="1" key="1">
    <citation type="submission" date="2019-08" db="EMBL/GenBank/DDBJ databases">
        <authorList>
            <person name="Kucharzyk K."/>
            <person name="Murdoch R.W."/>
            <person name="Higgins S."/>
            <person name="Loffler F."/>
        </authorList>
    </citation>
    <scope>NUCLEOTIDE SEQUENCE</scope>
</reference>
<name>A0A645B9H3_9ZZZZ</name>
<comment type="caution">
    <text evidence="1">The sequence shown here is derived from an EMBL/GenBank/DDBJ whole genome shotgun (WGS) entry which is preliminary data.</text>
</comment>
<sequence length="305" mass="31795">MTAGIGAGGELALDGGPGQHDGVGDQGVDGVDGGVEVVLDGVEVAVVVVGDARRDGALGDAVDIVGGDVERADDGIEGGIDAFDDLAIVALVTAGVGAGGQLALDRGLRQQGGVTNHGVDIVLDRRQCAFDFPQFIAGLDRDGLVELARRDALCRLCRAMQAAQQLGDLNAEQHCNHQHQQGQSCREGKIALCHLLHVEGVIGQLGGNPVFQHFHLVDLGGDGGEPLRRIHAKVAFQHPVQRDLAHGRSLLALGAGKDGIEARIPFAACHRPEAGQIGILRRNNGDDAAVQRHIRSLIGCEQTID</sequence>